<evidence type="ECO:0000313" key="10">
    <source>
        <dbReference type="Proteomes" id="UP000000539"/>
    </source>
</evidence>
<dbReference type="PRINTS" id="PR00320">
    <property type="entry name" value="GPROTEINBRPT"/>
</dbReference>
<organism evidence="9 10">
    <name type="scientific">Gallus gallus</name>
    <name type="common">Chicken</name>
    <dbReference type="NCBI Taxonomy" id="9031"/>
    <lineage>
        <taxon>Eukaryota</taxon>
        <taxon>Metazoa</taxon>
        <taxon>Chordata</taxon>
        <taxon>Craniata</taxon>
        <taxon>Vertebrata</taxon>
        <taxon>Euteleostomi</taxon>
        <taxon>Archelosauria</taxon>
        <taxon>Archosauria</taxon>
        <taxon>Dinosauria</taxon>
        <taxon>Saurischia</taxon>
        <taxon>Theropoda</taxon>
        <taxon>Coelurosauria</taxon>
        <taxon>Aves</taxon>
        <taxon>Neognathae</taxon>
        <taxon>Galloanserae</taxon>
        <taxon>Galliformes</taxon>
        <taxon>Phasianidae</taxon>
        <taxon>Phasianinae</taxon>
        <taxon>Gallus</taxon>
    </lineage>
</organism>
<dbReference type="PROSITE" id="PS50294">
    <property type="entry name" value="WD_REPEATS_REGION"/>
    <property type="match status" value="1"/>
</dbReference>
<evidence type="ECO:0000256" key="5">
    <source>
        <dbReference type="ARBA" id="ARBA00039725"/>
    </source>
</evidence>
<keyword evidence="8" id="KW-0472">Membrane</keyword>
<dbReference type="Gene3D" id="2.130.10.10">
    <property type="entry name" value="YVTN repeat-like/Quinoprotein amine dehydrogenase"/>
    <property type="match status" value="2"/>
</dbReference>
<evidence type="ECO:0000256" key="2">
    <source>
        <dbReference type="ARBA" id="ARBA00022737"/>
    </source>
</evidence>
<keyword evidence="8" id="KW-1133">Transmembrane helix</keyword>
<feature type="transmembrane region" description="Helical" evidence="8">
    <location>
        <begin position="49"/>
        <end position="71"/>
    </location>
</feature>
<dbReference type="SMART" id="SM00320">
    <property type="entry name" value="WD40"/>
    <property type="match status" value="2"/>
</dbReference>
<evidence type="ECO:0000256" key="4">
    <source>
        <dbReference type="ARBA" id="ARBA00037984"/>
    </source>
</evidence>
<feature type="repeat" description="WD" evidence="6">
    <location>
        <begin position="107"/>
        <end position="127"/>
    </location>
</feature>
<dbReference type="PROSITE" id="PS50082">
    <property type="entry name" value="WD_REPEATS_2"/>
    <property type="match status" value="3"/>
</dbReference>
<evidence type="ECO:0000256" key="3">
    <source>
        <dbReference type="ARBA" id="ARBA00023054"/>
    </source>
</evidence>
<feature type="repeat" description="WD" evidence="6">
    <location>
        <begin position="189"/>
        <end position="218"/>
    </location>
</feature>
<dbReference type="SUPFAM" id="SSF50978">
    <property type="entry name" value="WD40 repeat-like"/>
    <property type="match status" value="1"/>
</dbReference>
<feature type="region of interest" description="Disordered" evidence="7">
    <location>
        <begin position="221"/>
        <end position="270"/>
    </location>
</feature>
<evidence type="ECO:0000256" key="1">
    <source>
        <dbReference type="ARBA" id="ARBA00022574"/>
    </source>
</evidence>
<dbReference type="PANTHER" id="PTHR44019">
    <property type="entry name" value="WD REPEAT-CONTAINING PROTEIN 55"/>
    <property type="match status" value="1"/>
</dbReference>
<reference evidence="9" key="1">
    <citation type="submission" date="2020-11" db="EMBL/GenBank/DDBJ databases">
        <title>Gallus gallus (Chicken) genome, bGalGal1, GRCg7b, maternal haplotype autosomes + Z &amp; W.</title>
        <authorList>
            <person name="Warren W."/>
            <person name="Formenti G."/>
            <person name="Fedrigo O."/>
            <person name="Haase B."/>
            <person name="Mountcastle J."/>
            <person name="Balacco J."/>
            <person name="Tracey A."/>
            <person name="Schneider V."/>
            <person name="Okimoto R."/>
            <person name="Cheng H."/>
            <person name="Hawken R."/>
            <person name="Howe K."/>
            <person name="Jarvis E.D."/>
        </authorList>
    </citation>
    <scope>NUCLEOTIDE SEQUENCE [LARGE SCALE GENOMIC DNA]</scope>
    <source>
        <strain evidence="9">Broiler</strain>
    </source>
</reference>
<evidence type="ECO:0000256" key="8">
    <source>
        <dbReference type="SAM" id="Phobius"/>
    </source>
</evidence>
<keyword evidence="8" id="KW-0812">Transmembrane</keyword>
<keyword evidence="1 6" id="KW-0853">WD repeat</keyword>
<dbReference type="InterPro" id="IPR019775">
    <property type="entry name" value="WD40_repeat_CS"/>
</dbReference>
<dbReference type="GO" id="GO:0005814">
    <property type="term" value="C:centriole"/>
    <property type="evidence" value="ECO:0000318"/>
    <property type="project" value="GO_Central"/>
</dbReference>
<dbReference type="Pfam" id="PF00400">
    <property type="entry name" value="WD40"/>
    <property type="match status" value="2"/>
</dbReference>
<keyword evidence="2" id="KW-0677">Repeat</keyword>
<evidence type="ECO:0000313" key="9">
    <source>
        <dbReference type="Ensembl" id="ENSGALP00010032129.1"/>
    </source>
</evidence>
<sequence>MDSYLKIWSMRPQMRAYCLVGHKDAVMCVQFSPSGHLVAAGSRDKTICLWVPSSLEIFIAYFVLLLCIILCDMQEQKQERAELLLQNLILLQVKLLWLRCRKGAPTSASDDKTVKLWDKTSRECIHSFCELGGLSTCQGIRTGLVVIVEVGMRDGCSSVFVNAARDSSKAEYKQLHLTAICRFANQCEFHPSGTYIAAAGTDKTVKMWDVRMNRLLLHYQGETKGRRKKKKGYQQRAARSGRPRAHSRARCGPRSGTGSGTKGQRAGRWV</sequence>
<proteinExistence type="inferred from homology"/>
<dbReference type="Ensembl" id="ENSGALT00010053312.1">
    <property type="protein sequence ID" value="ENSGALP00010032129.1"/>
    <property type="gene ID" value="ENSGALG00010021927.1"/>
</dbReference>
<dbReference type="GeneTree" id="ENSGT00940000157494"/>
<dbReference type="GO" id="GO:0036064">
    <property type="term" value="C:ciliary basal body"/>
    <property type="evidence" value="ECO:0000318"/>
    <property type="project" value="GO_Central"/>
</dbReference>
<dbReference type="GO" id="GO:0060271">
    <property type="term" value="P:cilium assembly"/>
    <property type="evidence" value="ECO:0000318"/>
    <property type="project" value="GO_Central"/>
</dbReference>
<dbReference type="Proteomes" id="UP000000539">
    <property type="component" value="Chromosome 10"/>
</dbReference>
<dbReference type="PROSITE" id="PS00678">
    <property type="entry name" value="WD_REPEATS_1"/>
    <property type="match status" value="1"/>
</dbReference>
<feature type="repeat" description="WD" evidence="6">
    <location>
        <begin position="19"/>
        <end position="50"/>
    </location>
</feature>
<keyword evidence="10" id="KW-1185">Reference proteome</keyword>
<name>A0A8V0ZFQ1_CHICK</name>
<dbReference type="InterPro" id="IPR050505">
    <property type="entry name" value="WDR55/POC1"/>
</dbReference>
<protein>
    <recommendedName>
        <fullName evidence="5">POC1 centriolar protein homolog A</fullName>
    </recommendedName>
</protein>
<keyword evidence="3" id="KW-0175">Coiled coil</keyword>
<comment type="similarity">
    <text evidence="4">Belongs to the WD repeat POC1 family.</text>
</comment>
<feature type="compositionally biased region" description="Basic residues" evidence="7">
    <location>
        <begin position="225"/>
        <end position="251"/>
    </location>
</feature>
<dbReference type="PANTHER" id="PTHR44019:SF2">
    <property type="entry name" value="POC1 CENTRIOLAR PROTEIN HOMOLOG A"/>
    <property type="match status" value="1"/>
</dbReference>
<accession>A0A8V0ZFQ1</accession>
<dbReference type="InterPro" id="IPR020472">
    <property type="entry name" value="WD40_PAC1"/>
</dbReference>
<reference evidence="9" key="3">
    <citation type="submission" date="2025-09" db="UniProtKB">
        <authorList>
            <consortium name="Ensembl"/>
        </authorList>
    </citation>
    <scope>IDENTIFICATION</scope>
    <source>
        <strain evidence="9">broiler</strain>
    </source>
</reference>
<dbReference type="InterPro" id="IPR015943">
    <property type="entry name" value="WD40/YVTN_repeat-like_dom_sf"/>
</dbReference>
<dbReference type="AlphaFoldDB" id="A0A8V0ZFQ1"/>
<dbReference type="InterPro" id="IPR001680">
    <property type="entry name" value="WD40_rpt"/>
</dbReference>
<evidence type="ECO:0000256" key="6">
    <source>
        <dbReference type="PROSITE-ProRule" id="PRU00221"/>
    </source>
</evidence>
<dbReference type="InterPro" id="IPR036322">
    <property type="entry name" value="WD40_repeat_dom_sf"/>
</dbReference>
<evidence type="ECO:0000256" key="7">
    <source>
        <dbReference type="SAM" id="MobiDB-lite"/>
    </source>
</evidence>
<reference evidence="9" key="2">
    <citation type="submission" date="2025-08" db="UniProtKB">
        <authorList>
            <consortium name="Ensembl"/>
        </authorList>
    </citation>
    <scope>IDENTIFICATION</scope>
    <source>
        <strain evidence="9">broiler</strain>
    </source>
</reference>